<dbReference type="Gene3D" id="1.25.40.20">
    <property type="entry name" value="Ankyrin repeat-containing domain"/>
    <property type="match status" value="1"/>
</dbReference>
<keyword evidence="1" id="KW-0677">Repeat</keyword>
<proteinExistence type="predicted"/>
<dbReference type="InterPro" id="IPR002110">
    <property type="entry name" value="Ankyrin_rpt"/>
</dbReference>
<sequence length="223" mass="24235">MSPTNRPVVQYPASPTRQVIAVPSVSSPVPLSAGSFVSPVSMVPPVTTPMPMTYSQVSQVAPVLTIPFQFGKVSNPSLTVKKPLEAGAAEAAKCGQSIHHAAKMGNIEAIRYIHRNHPHSIHTYDETGQMPLHHAVCKGHKEMVKELLKHGADIEATNHDGMKFAVLVALGVCKVPTCRVYVWVDLEDAQMAEHNFRAAQDVSKAFEDFIAKFEKLLGQRGHG</sequence>
<evidence type="ECO:0000256" key="1">
    <source>
        <dbReference type="ARBA" id="ARBA00022737"/>
    </source>
</evidence>
<dbReference type="PROSITE" id="PS50297">
    <property type="entry name" value="ANK_REP_REGION"/>
    <property type="match status" value="1"/>
</dbReference>
<dbReference type="EMBL" id="CAXAMN010021798">
    <property type="protein sequence ID" value="CAK9063480.1"/>
    <property type="molecule type" value="Genomic_DNA"/>
</dbReference>
<dbReference type="PANTHER" id="PTHR24171">
    <property type="entry name" value="ANKYRIN REPEAT DOMAIN-CONTAINING PROTEIN 39-RELATED"/>
    <property type="match status" value="1"/>
</dbReference>
<dbReference type="InterPro" id="IPR036770">
    <property type="entry name" value="Ankyrin_rpt-contain_sf"/>
</dbReference>
<dbReference type="PROSITE" id="PS50088">
    <property type="entry name" value="ANK_REPEAT"/>
    <property type="match status" value="1"/>
</dbReference>
<evidence type="ECO:0000256" key="3">
    <source>
        <dbReference type="PROSITE-ProRule" id="PRU00023"/>
    </source>
</evidence>
<feature type="repeat" description="ANK" evidence="3">
    <location>
        <begin position="127"/>
        <end position="159"/>
    </location>
</feature>
<protein>
    <submittedName>
        <fullName evidence="4">Uncharacterized protein</fullName>
    </submittedName>
</protein>
<name>A0ABP0NI74_9DINO</name>
<comment type="caution">
    <text evidence="4">The sequence shown here is derived from an EMBL/GenBank/DDBJ whole genome shotgun (WGS) entry which is preliminary data.</text>
</comment>
<gene>
    <name evidence="4" type="ORF">CCMP2556_LOCUS31203</name>
</gene>
<dbReference type="PANTHER" id="PTHR24171:SF8">
    <property type="entry name" value="BRCA1-ASSOCIATED RING DOMAIN PROTEIN 1"/>
    <property type="match status" value="1"/>
</dbReference>
<evidence type="ECO:0000313" key="4">
    <source>
        <dbReference type="EMBL" id="CAK9063480.1"/>
    </source>
</evidence>
<keyword evidence="2 3" id="KW-0040">ANK repeat</keyword>
<dbReference type="SUPFAM" id="SSF48403">
    <property type="entry name" value="Ankyrin repeat"/>
    <property type="match status" value="1"/>
</dbReference>
<dbReference type="Pfam" id="PF12796">
    <property type="entry name" value="Ank_2"/>
    <property type="match status" value="1"/>
</dbReference>
<reference evidence="4 5" key="1">
    <citation type="submission" date="2024-02" db="EMBL/GenBank/DDBJ databases">
        <authorList>
            <person name="Chen Y."/>
            <person name="Shah S."/>
            <person name="Dougan E. K."/>
            <person name="Thang M."/>
            <person name="Chan C."/>
        </authorList>
    </citation>
    <scope>NUCLEOTIDE SEQUENCE [LARGE SCALE GENOMIC DNA]</scope>
</reference>
<keyword evidence="5" id="KW-1185">Reference proteome</keyword>
<dbReference type="Proteomes" id="UP001642484">
    <property type="component" value="Unassembled WGS sequence"/>
</dbReference>
<accession>A0ABP0NI74</accession>
<evidence type="ECO:0000313" key="5">
    <source>
        <dbReference type="Proteomes" id="UP001642484"/>
    </source>
</evidence>
<evidence type="ECO:0000256" key="2">
    <source>
        <dbReference type="ARBA" id="ARBA00023043"/>
    </source>
</evidence>
<organism evidence="4 5">
    <name type="scientific">Durusdinium trenchii</name>
    <dbReference type="NCBI Taxonomy" id="1381693"/>
    <lineage>
        <taxon>Eukaryota</taxon>
        <taxon>Sar</taxon>
        <taxon>Alveolata</taxon>
        <taxon>Dinophyceae</taxon>
        <taxon>Suessiales</taxon>
        <taxon>Symbiodiniaceae</taxon>
        <taxon>Durusdinium</taxon>
    </lineage>
</organism>
<dbReference type="SMART" id="SM00248">
    <property type="entry name" value="ANK"/>
    <property type="match status" value="2"/>
</dbReference>